<reference evidence="1 2" key="1">
    <citation type="journal article" date="2006" name="PLoS Genet.">
        <title>Comparative genomics of emerging human ehrlichiosis agents.</title>
        <authorList>
            <person name="Dunning Hotopp J.C."/>
            <person name="Lin M."/>
            <person name="Madupu R."/>
            <person name="Crabtree J."/>
            <person name="Angiuoli S.V."/>
            <person name="Eisen J.A."/>
            <person name="Seshadri R."/>
            <person name="Ren Q."/>
            <person name="Wu M."/>
            <person name="Utterback T.R."/>
            <person name="Smith S."/>
            <person name="Lewis M."/>
            <person name="Khouri H."/>
            <person name="Zhang C."/>
            <person name="Niu H."/>
            <person name="Lin Q."/>
            <person name="Ohashi N."/>
            <person name="Zhi N."/>
            <person name="Nelson W."/>
            <person name="Brinkac L.M."/>
            <person name="Dodson R.J."/>
            <person name="Rosovitz M.J."/>
            <person name="Sundaram J."/>
            <person name="Daugherty S.C."/>
            <person name="Davidsen T."/>
            <person name="Durkin A.S."/>
            <person name="Gwinn M."/>
            <person name="Haft D.H."/>
            <person name="Selengut J.D."/>
            <person name="Sullivan S.A."/>
            <person name="Zafar N."/>
            <person name="Zhou L."/>
            <person name="Benahmed F."/>
            <person name="Forberger H."/>
            <person name="Halpin R."/>
            <person name="Mulligan S."/>
            <person name="Robinson J."/>
            <person name="White O."/>
            <person name="Rikihisa Y."/>
            <person name="Tettelin H."/>
        </authorList>
    </citation>
    <scope>NUCLEOTIDE SEQUENCE [LARGE SCALE GENOMIC DNA]</scope>
    <source>
        <strain evidence="2">ATCC CRL-10679 / Arkansas</strain>
    </source>
</reference>
<organism evidence="1 2">
    <name type="scientific">Ehrlichia chaffeensis (strain ATCC CRL-10679 / Arkansas)</name>
    <dbReference type="NCBI Taxonomy" id="205920"/>
    <lineage>
        <taxon>Bacteria</taxon>
        <taxon>Pseudomonadati</taxon>
        <taxon>Pseudomonadota</taxon>
        <taxon>Alphaproteobacteria</taxon>
        <taxon>Rickettsiales</taxon>
        <taxon>Anaplasmataceae</taxon>
        <taxon>Ehrlichia</taxon>
    </lineage>
</organism>
<name>Q2GFA4_EHRCR</name>
<evidence type="ECO:0000313" key="2">
    <source>
        <dbReference type="Proteomes" id="UP000008320"/>
    </source>
</evidence>
<dbReference type="EMBL" id="CP000236">
    <property type="protein sequence ID" value="ABD45012.1"/>
    <property type="molecule type" value="Genomic_DNA"/>
</dbReference>
<dbReference type="AlphaFoldDB" id="Q2GFA4"/>
<proteinExistence type="predicted"/>
<gene>
    <name evidence="1" type="ordered locus">ECH_1094</name>
</gene>
<protein>
    <submittedName>
        <fullName evidence="1">Uncharacterized protein</fullName>
    </submittedName>
</protein>
<sequence>MVPNVINYIVNSLVHKDVFGHIVLDNIIAC</sequence>
<dbReference type="HOGENOM" id="CLU_3403291_0_0_5"/>
<dbReference type="KEGG" id="ech:ECH_1094"/>
<keyword evidence="2" id="KW-1185">Reference proteome</keyword>
<accession>Q2GFA4</accession>
<dbReference type="Proteomes" id="UP000008320">
    <property type="component" value="Chromosome"/>
</dbReference>
<evidence type="ECO:0000313" key="1">
    <source>
        <dbReference type="EMBL" id="ABD45012.1"/>
    </source>
</evidence>